<dbReference type="UniPathway" id="UPA00098">
    <property type="reaction ID" value="UER00358"/>
</dbReference>
<dbReference type="InterPro" id="IPR015422">
    <property type="entry name" value="PyrdxlP-dep_Trfase_small"/>
</dbReference>
<comment type="caution">
    <text evidence="3">The sequence shown here is derived from an EMBL/GenBank/DDBJ whole genome shotgun (WGS) entry which is preliminary data.</text>
</comment>
<dbReference type="Gene3D" id="3.40.640.10">
    <property type="entry name" value="Type I PLP-dependent aspartate aminotransferase-like (Major domain)"/>
    <property type="match status" value="1"/>
</dbReference>
<accession>X1SU77</accession>
<feature type="non-terminal residue" evidence="3">
    <location>
        <position position="102"/>
    </location>
</feature>
<dbReference type="InterPro" id="IPR015424">
    <property type="entry name" value="PyrdxlP-dep_Trfase"/>
</dbReference>
<dbReference type="Pfam" id="PF00202">
    <property type="entry name" value="Aminotran_3"/>
    <property type="match status" value="1"/>
</dbReference>
<dbReference type="GO" id="GO:0030170">
    <property type="term" value="F:pyridoxal phosphate binding"/>
    <property type="evidence" value="ECO:0007669"/>
    <property type="project" value="InterPro"/>
</dbReference>
<dbReference type="AlphaFoldDB" id="X1SU77"/>
<dbReference type="InterPro" id="IPR050103">
    <property type="entry name" value="Class-III_PLP-dep_AT"/>
</dbReference>
<sequence>MKTNKAYIKLTEKFSANNYLPLPVVLTRGKGVWVWDVEGKKYLDMLSAYSALNQGHCHPRIVKALNIQVKKITLTSRAFHNEQMGLFLKKLCTLTGYEKALP</sequence>
<name>X1SU77_9ZZZZ</name>
<organism evidence="3">
    <name type="scientific">marine sediment metagenome</name>
    <dbReference type="NCBI Taxonomy" id="412755"/>
    <lineage>
        <taxon>unclassified sequences</taxon>
        <taxon>metagenomes</taxon>
        <taxon>ecological metagenomes</taxon>
    </lineage>
</organism>
<dbReference type="GO" id="GO:0008483">
    <property type="term" value="F:transaminase activity"/>
    <property type="evidence" value="ECO:0007669"/>
    <property type="project" value="InterPro"/>
</dbReference>
<evidence type="ECO:0000256" key="2">
    <source>
        <dbReference type="ARBA" id="ARBA00022898"/>
    </source>
</evidence>
<dbReference type="EMBL" id="BARW01015016">
    <property type="protein sequence ID" value="GAI82691.1"/>
    <property type="molecule type" value="Genomic_DNA"/>
</dbReference>
<dbReference type="InterPro" id="IPR015421">
    <property type="entry name" value="PyrdxlP-dep_Trfase_major"/>
</dbReference>
<keyword evidence="2" id="KW-0663">Pyridoxal phosphate</keyword>
<dbReference type="GO" id="GO:0055129">
    <property type="term" value="P:L-proline biosynthetic process"/>
    <property type="evidence" value="ECO:0007669"/>
    <property type="project" value="UniProtKB-UniPathway"/>
</dbReference>
<protein>
    <submittedName>
        <fullName evidence="3">Uncharacterized protein</fullName>
    </submittedName>
</protein>
<dbReference type="PANTHER" id="PTHR11986">
    <property type="entry name" value="AMINOTRANSFERASE CLASS III"/>
    <property type="match status" value="1"/>
</dbReference>
<dbReference type="InterPro" id="IPR005814">
    <property type="entry name" value="Aminotrans_3"/>
</dbReference>
<dbReference type="SUPFAM" id="SSF53383">
    <property type="entry name" value="PLP-dependent transferases"/>
    <property type="match status" value="1"/>
</dbReference>
<gene>
    <name evidence="3" type="ORF">S12H4_26463</name>
</gene>
<dbReference type="GO" id="GO:0042802">
    <property type="term" value="F:identical protein binding"/>
    <property type="evidence" value="ECO:0007669"/>
    <property type="project" value="TreeGrafter"/>
</dbReference>
<evidence type="ECO:0000256" key="1">
    <source>
        <dbReference type="ARBA" id="ARBA00001933"/>
    </source>
</evidence>
<dbReference type="Gene3D" id="3.90.1150.10">
    <property type="entry name" value="Aspartate Aminotransferase, domain 1"/>
    <property type="match status" value="1"/>
</dbReference>
<dbReference type="PANTHER" id="PTHR11986:SF18">
    <property type="entry name" value="ORNITHINE AMINOTRANSFERASE, MITOCHONDRIAL"/>
    <property type="match status" value="1"/>
</dbReference>
<proteinExistence type="predicted"/>
<comment type="cofactor">
    <cofactor evidence="1">
        <name>pyridoxal 5'-phosphate</name>
        <dbReference type="ChEBI" id="CHEBI:597326"/>
    </cofactor>
</comment>
<reference evidence="3" key="1">
    <citation type="journal article" date="2014" name="Front. Microbiol.">
        <title>High frequency of phylogenetically diverse reductive dehalogenase-homologous genes in deep subseafloor sedimentary metagenomes.</title>
        <authorList>
            <person name="Kawai M."/>
            <person name="Futagami T."/>
            <person name="Toyoda A."/>
            <person name="Takaki Y."/>
            <person name="Nishi S."/>
            <person name="Hori S."/>
            <person name="Arai W."/>
            <person name="Tsubouchi T."/>
            <person name="Morono Y."/>
            <person name="Uchiyama I."/>
            <person name="Ito T."/>
            <person name="Fujiyama A."/>
            <person name="Inagaki F."/>
            <person name="Takami H."/>
        </authorList>
    </citation>
    <scope>NUCLEOTIDE SEQUENCE</scope>
    <source>
        <strain evidence="3">Expedition CK06-06</strain>
    </source>
</reference>
<evidence type="ECO:0000313" key="3">
    <source>
        <dbReference type="EMBL" id="GAI82691.1"/>
    </source>
</evidence>